<sequence length="113" mass="12619">MAFTEAARAVPISAGSRVSALNRIAAIRREVFKEDSTAELHRFFDEMKDVRDPLHKENRRALGAILYLANIPAARHDVDFSELTTAEQAALIAAMNQLRAVVSLFPRRLSMPN</sequence>
<dbReference type="RefSeq" id="WP_070245306.1">
    <property type="nucleotide sequence ID" value="NZ_CP016043.1"/>
</dbReference>
<evidence type="ECO:0008006" key="3">
    <source>
        <dbReference type="Google" id="ProtNLM"/>
    </source>
</evidence>
<dbReference type="EMBL" id="CP016043">
    <property type="protein sequence ID" value="AOV98023.1"/>
    <property type="molecule type" value="Genomic_DNA"/>
</dbReference>
<reference evidence="1 2" key="1">
    <citation type="submission" date="2016-06" db="EMBL/GenBank/DDBJ databases">
        <title>Complete genome sequence of Edwardsiella hoshinae ATCC 35051.</title>
        <authorList>
            <person name="Reichley S.R."/>
            <person name="Waldbieser G.C."/>
            <person name="Lawrence M.L."/>
            <person name="Griffin M.J."/>
        </authorList>
    </citation>
    <scope>NUCLEOTIDE SEQUENCE [LARGE SCALE GENOMIC DNA]</scope>
    <source>
        <strain evidence="1 2">ATCC 35051</strain>
    </source>
</reference>
<dbReference type="InterPro" id="IPR035232">
    <property type="entry name" value="DUF5347"/>
</dbReference>
<organism evidence="1 2">
    <name type="scientific">Edwardsiella hoshinae</name>
    <dbReference type="NCBI Taxonomy" id="93378"/>
    <lineage>
        <taxon>Bacteria</taxon>
        <taxon>Pseudomonadati</taxon>
        <taxon>Pseudomonadota</taxon>
        <taxon>Gammaproteobacteria</taxon>
        <taxon>Enterobacterales</taxon>
        <taxon>Hafniaceae</taxon>
        <taxon>Edwardsiella</taxon>
    </lineage>
</organism>
<keyword evidence="2" id="KW-1185">Reference proteome</keyword>
<dbReference type="Pfam" id="PF17282">
    <property type="entry name" value="DUF5347"/>
    <property type="match status" value="1"/>
</dbReference>
<dbReference type="Proteomes" id="UP000175893">
    <property type="component" value="Chromosome"/>
</dbReference>
<evidence type="ECO:0000313" key="1">
    <source>
        <dbReference type="EMBL" id="AOV98023.1"/>
    </source>
</evidence>
<accession>A0ABM6ELV1</accession>
<protein>
    <recommendedName>
        <fullName evidence="3">DUF5347 domain-containing protein</fullName>
    </recommendedName>
</protein>
<proteinExistence type="predicted"/>
<evidence type="ECO:0000313" key="2">
    <source>
        <dbReference type="Proteomes" id="UP000175893"/>
    </source>
</evidence>
<gene>
    <name evidence="1" type="ORF">A9798_14405</name>
</gene>
<name>A0ABM6ELV1_9GAMM</name>